<dbReference type="GO" id="GO:0004252">
    <property type="term" value="F:serine-type endopeptidase activity"/>
    <property type="evidence" value="ECO:0007669"/>
    <property type="project" value="InterPro"/>
</dbReference>
<dbReference type="EC" id="3.4.21.89" evidence="5"/>
<comment type="subcellular location">
    <subcellularLocation>
        <location evidence="5">Membrane</location>
        <topology evidence="5">Single-pass type II membrane protein</topology>
    </subcellularLocation>
</comment>
<dbReference type="NCBIfam" id="TIGR02227">
    <property type="entry name" value="sigpep_I_bact"/>
    <property type="match status" value="1"/>
</dbReference>
<keyword evidence="4 5" id="KW-0378">Hydrolase</keyword>
<dbReference type="GO" id="GO:0009003">
    <property type="term" value="F:signal peptidase activity"/>
    <property type="evidence" value="ECO:0007669"/>
    <property type="project" value="UniProtKB-EC"/>
</dbReference>
<dbReference type="PANTHER" id="PTHR43390:SF1">
    <property type="entry name" value="CHLOROPLAST PROCESSING PEPTIDASE"/>
    <property type="match status" value="1"/>
</dbReference>
<evidence type="ECO:0000256" key="5">
    <source>
        <dbReference type="RuleBase" id="RU362042"/>
    </source>
</evidence>
<proteinExistence type="inferred from homology"/>
<protein>
    <recommendedName>
        <fullName evidence="2 5">Signal peptidase I</fullName>
        <ecNumber evidence="5">3.4.21.89</ecNumber>
    </recommendedName>
</protein>
<dbReference type="GO" id="GO:0016020">
    <property type="term" value="C:membrane"/>
    <property type="evidence" value="ECO:0007669"/>
    <property type="project" value="UniProtKB-SubCell"/>
</dbReference>
<evidence type="ECO:0000256" key="4">
    <source>
        <dbReference type="ARBA" id="ARBA00022801"/>
    </source>
</evidence>
<dbReference type="InterPro" id="IPR019533">
    <property type="entry name" value="Peptidase_S26"/>
</dbReference>
<keyword evidence="3 5" id="KW-0645">Protease</keyword>
<gene>
    <name evidence="7" type="primary">lepB</name>
    <name evidence="7" type="ORF">D7Y07_20125</name>
</gene>
<dbReference type="InterPro" id="IPR036286">
    <property type="entry name" value="LexA/Signal_pep-like_sf"/>
</dbReference>
<dbReference type="PROSITE" id="PS00501">
    <property type="entry name" value="SPASE_I_1"/>
    <property type="match status" value="1"/>
</dbReference>
<evidence type="ECO:0000259" key="6">
    <source>
        <dbReference type="Pfam" id="PF10502"/>
    </source>
</evidence>
<evidence type="ECO:0000256" key="1">
    <source>
        <dbReference type="ARBA" id="ARBA00009370"/>
    </source>
</evidence>
<dbReference type="Pfam" id="PF10502">
    <property type="entry name" value="Peptidase_S26"/>
    <property type="match status" value="1"/>
</dbReference>
<keyword evidence="5" id="KW-1133">Transmembrane helix</keyword>
<dbReference type="Gene3D" id="2.10.109.10">
    <property type="entry name" value="Umud Fragment, subunit A"/>
    <property type="match status" value="1"/>
</dbReference>
<feature type="domain" description="Peptidase S26" evidence="6">
    <location>
        <begin position="14"/>
        <end position="99"/>
    </location>
</feature>
<dbReference type="RefSeq" id="WP_121768649.1">
    <property type="nucleotide sequence ID" value="NZ_RAZM01000134.1"/>
</dbReference>
<dbReference type="AlphaFoldDB" id="A0A3L8A6T4"/>
<feature type="transmembrane region" description="Helical" evidence="5">
    <location>
        <begin position="12"/>
        <end position="31"/>
    </location>
</feature>
<dbReference type="GO" id="GO:0006465">
    <property type="term" value="P:signal peptide processing"/>
    <property type="evidence" value="ECO:0007669"/>
    <property type="project" value="InterPro"/>
</dbReference>
<evidence type="ECO:0000313" key="7">
    <source>
        <dbReference type="EMBL" id="RLT78283.1"/>
    </source>
</evidence>
<comment type="caution">
    <text evidence="7">The sequence shown here is derived from an EMBL/GenBank/DDBJ whole genome shotgun (WGS) entry which is preliminary data.</text>
</comment>
<name>A0A3L8A6T4_9BACE</name>
<dbReference type="InterPro" id="IPR019756">
    <property type="entry name" value="Pept_S26A_signal_pept_1_Ser-AS"/>
</dbReference>
<evidence type="ECO:0000256" key="2">
    <source>
        <dbReference type="ARBA" id="ARBA00019232"/>
    </source>
</evidence>
<organism evidence="7 8">
    <name type="scientific">Bacteroides acidifaciens</name>
    <dbReference type="NCBI Taxonomy" id="85831"/>
    <lineage>
        <taxon>Bacteria</taxon>
        <taxon>Pseudomonadati</taxon>
        <taxon>Bacteroidota</taxon>
        <taxon>Bacteroidia</taxon>
        <taxon>Bacteroidales</taxon>
        <taxon>Bacteroidaceae</taxon>
        <taxon>Bacteroides</taxon>
    </lineage>
</organism>
<comment type="similarity">
    <text evidence="1 5">Belongs to the peptidase S26 family.</text>
</comment>
<dbReference type="EMBL" id="RAZM01000134">
    <property type="protein sequence ID" value="RLT78283.1"/>
    <property type="molecule type" value="Genomic_DNA"/>
</dbReference>
<feature type="non-terminal residue" evidence="7">
    <location>
        <position position="103"/>
    </location>
</feature>
<evidence type="ECO:0000256" key="3">
    <source>
        <dbReference type="ARBA" id="ARBA00022670"/>
    </source>
</evidence>
<dbReference type="PANTHER" id="PTHR43390">
    <property type="entry name" value="SIGNAL PEPTIDASE I"/>
    <property type="match status" value="1"/>
</dbReference>
<dbReference type="Proteomes" id="UP000267159">
    <property type="component" value="Unassembled WGS sequence"/>
</dbReference>
<sequence length="103" mass="12061">MSMIKRIQAILENLAFFIFCMVVILFLMQLFCFTSFRIPSDSMEPALKDGDRILVNKMIKGARLFDVFAALDNEDVTIHRMPGWGSFQRNDILVFNFPYQMNR</sequence>
<dbReference type="SUPFAM" id="SSF51306">
    <property type="entry name" value="LexA/Signal peptidase"/>
    <property type="match status" value="1"/>
</dbReference>
<dbReference type="CDD" id="cd06462">
    <property type="entry name" value="Peptidase_S24_S26"/>
    <property type="match status" value="1"/>
</dbReference>
<accession>A0A3L8A6T4</accession>
<evidence type="ECO:0000313" key="8">
    <source>
        <dbReference type="Proteomes" id="UP000267159"/>
    </source>
</evidence>
<dbReference type="InterPro" id="IPR000223">
    <property type="entry name" value="Pept_S26A_signal_pept_1"/>
</dbReference>
<reference evidence="7 8" key="1">
    <citation type="submission" date="2018-09" db="EMBL/GenBank/DDBJ databases">
        <title>Murine metabolic-syndrome-specific gut microbial biobank.</title>
        <authorList>
            <person name="Liu C."/>
        </authorList>
    </citation>
    <scope>NUCLEOTIDE SEQUENCE [LARGE SCALE GENOMIC DNA]</scope>
    <source>
        <strain evidence="7 8">0.1X-D8-26</strain>
    </source>
</reference>
<keyword evidence="5" id="KW-0472">Membrane</keyword>
<comment type="catalytic activity">
    <reaction evidence="5">
        <text>Cleavage of hydrophobic, N-terminal signal or leader sequences from secreted and periplasmic proteins.</text>
        <dbReference type="EC" id="3.4.21.89"/>
    </reaction>
</comment>
<keyword evidence="5" id="KW-0812">Transmembrane</keyword>